<evidence type="ECO:0000256" key="2">
    <source>
        <dbReference type="SAM" id="Phobius"/>
    </source>
</evidence>
<evidence type="ECO:0000313" key="4">
    <source>
        <dbReference type="Proteomes" id="UP000538666"/>
    </source>
</evidence>
<protein>
    <submittedName>
        <fullName evidence="3">Uncharacterized protein</fullName>
    </submittedName>
</protein>
<sequence>MNFFTGSILGFFFGLFFGAGCALALMYAIYTGGYRKAIEDSLREEKSNAYRRWRPYVEKRLKKETASSEVETPGASHSDSPLSQ</sequence>
<proteinExistence type="predicted"/>
<comment type="caution">
    <text evidence="3">The sequence shown here is derived from an EMBL/GenBank/DDBJ whole genome shotgun (WGS) entry which is preliminary data.</text>
</comment>
<dbReference type="Proteomes" id="UP000538666">
    <property type="component" value="Unassembled WGS sequence"/>
</dbReference>
<dbReference type="AlphaFoldDB" id="A0A841K7F8"/>
<keyword evidence="4" id="KW-1185">Reference proteome</keyword>
<gene>
    <name evidence="3" type="ORF">HNQ77_004176</name>
</gene>
<keyword evidence="2" id="KW-1133">Transmembrane helix</keyword>
<keyword evidence="2" id="KW-0812">Transmembrane</keyword>
<reference evidence="3 4" key="1">
    <citation type="submission" date="2020-08" db="EMBL/GenBank/DDBJ databases">
        <title>Genomic Encyclopedia of Type Strains, Phase IV (KMG-IV): sequencing the most valuable type-strain genomes for metagenomic binning, comparative biology and taxonomic classification.</title>
        <authorList>
            <person name="Goeker M."/>
        </authorList>
    </citation>
    <scope>NUCLEOTIDE SEQUENCE [LARGE SCALE GENOMIC DNA]</scope>
    <source>
        <strain evidence="3 4">DSM 103733</strain>
    </source>
</reference>
<dbReference type="OrthoDB" id="122989at2"/>
<feature type="compositionally biased region" description="Polar residues" evidence="1">
    <location>
        <begin position="67"/>
        <end position="84"/>
    </location>
</feature>
<feature type="transmembrane region" description="Helical" evidence="2">
    <location>
        <begin position="6"/>
        <end position="30"/>
    </location>
</feature>
<keyword evidence="2" id="KW-0472">Membrane</keyword>
<accession>A0A841K7F8</accession>
<organism evidence="3 4">
    <name type="scientific">Silvibacterium bohemicum</name>
    <dbReference type="NCBI Taxonomy" id="1577686"/>
    <lineage>
        <taxon>Bacteria</taxon>
        <taxon>Pseudomonadati</taxon>
        <taxon>Acidobacteriota</taxon>
        <taxon>Terriglobia</taxon>
        <taxon>Terriglobales</taxon>
        <taxon>Acidobacteriaceae</taxon>
        <taxon>Silvibacterium</taxon>
    </lineage>
</organism>
<evidence type="ECO:0000256" key="1">
    <source>
        <dbReference type="SAM" id="MobiDB-lite"/>
    </source>
</evidence>
<name>A0A841K7F8_9BACT</name>
<evidence type="ECO:0000313" key="3">
    <source>
        <dbReference type="EMBL" id="MBB6146204.1"/>
    </source>
</evidence>
<dbReference type="EMBL" id="JACHEK010000009">
    <property type="protein sequence ID" value="MBB6146204.1"/>
    <property type="molecule type" value="Genomic_DNA"/>
</dbReference>
<feature type="region of interest" description="Disordered" evidence="1">
    <location>
        <begin position="63"/>
        <end position="84"/>
    </location>
</feature>